<dbReference type="Proteomes" id="UP000077202">
    <property type="component" value="Unassembled WGS sequence"/>
</dbReference>
<evidence type="ECO:0000313" key="2">
    <source>
        <dbReference type="Proteomes" id="UP000077202"/>
    </source>
</evidence>
<sequence>MDSADEEPELPSAVQGLIRRLEGKGERTIRLPKFSEKEFGDFFPEIASLLTITQWRCKVRLRVLEAIGSCNNFKMLDLERFVVEINRGWRKTLVLKNAWEDASAVKHVADMINSAPLLGMLRITYIDAMEEEAVGILSQALIQSSSLEEMHLVKVDWGAALLLRTFAGDDRNRSVEYFLLEEMDRIGGCLGELLQPVIEGSVVDELADES</sequence>
<name>A0A176VU95_MARPO</name>
<organism evidence="1 2">
    <name type="scientific">Marchantia polymorpha subsp. ruderalis</name>
    <dbReference type="NCBI Taxonomy" id="1480154"/>
    <lineage>
        <taxon>Eukaryota</taxon>
        <taxon>Viridiplantae</taxon>
        <taxon>Streptophyta</taxon>
        <taxon>Embryophyta</taxon>
        <taxon>Marchantiophyta</taxon>
        <taxon>Marchantiopsida</taxon>
        <taxon>Marchantiidae</taxon>
        <taxon>Marchantiales</taxon>
        <taxon>Marchantiaceae</taxon>
        <taxon>Marchantia</taxon>
    </lineage>
</organism>
<dbReference type="AlphaFoldDB" id="A0A176VU95"/>
<comment type="caution">
    <text evidence="1">The sequence shown here is derived from an EMBL/GenBank/DDBJ whole genome shotgun (WGS) entry which is preliminary data.</text>
</comment>
<dbReference type="EMBL" id="LVLJ01002791">
    <property type="protein sequence ID" value="OAE23715.1"/>
    <property type="molecule type" value="Genomic_DNA"/>
</dbReference>
<keyword evidence="2" id="KW-1185">Reference proteome</keyword>
<protein>
    <submittedName>
        <fullName evidence="1">Uncharacterized protein</fullName>
    </submittedName>
</protein>
<proteinExistence type="predicted"/>
<accession>A0A176VU95</accession>
<evidence type="ECO:0000313" key="1">
    <source>
        <dbReference type="EMBL" id="OAE23715.1"/>
    </source>
</evidence>
<reference evidence="1" key="1">
    <citation type="submission" date="2016-03" db="EMBL/GenBank/DDBJ databases">
        <title>Mechanisms controlling the formation of the plant cell surface in tip-growing cells are functionally conserved among land plants.</title>
        <authorList>
            <person name="Honkanen S."/>
            <person name="Jones V.A."/>
            <person name="Morieri G."/>
            <person name="Champion C."/>
            <person name="Hetherington A.J."/>
            <person name="Kelly S."/>
            <person name="Saint-Marcoux D."/>
            <person name="Proust H."/>
            <person name="Prescott H."/>
            <person name="Dolan L."/>
        </authorList>
    </citation>
    <scope>NUCLEOTIDE SEQUENCE [LARGE SCALE GENOMIC DNA]</scope>
    <source>
        <tissue evidence="1">Whole gametophyte</tissue>
    </source>
</reference>
<gene>
    <name evidence="1" type="ORF">AXG93_2253s1260</name>
</gene>